<evidence type="ECO:0000313" key="1">
    <source>
        <dbReference type="EMBL" id="GGY26012.1"/>
    </source>
</evidence>
<dbReference type="SUPFAM" id="SSF53383">
    <property type="entry name" value="PLP-dependent transferases"/>
    <property type="match status" value="1"/>
</dbReference>
<dbReference type="InterPro" id="IPR015424">
    <property type="entry name" value="PyrdxlP-dep_Trfase"/>
</dbReference>
<organism evidence="1 2">
    <name type="scientific">Streptomyces djakartensis</name>
    <dbReference type="NCBI Taxonomy" id="68193"/>
    <lineage>
        <taxon>Bacteria</taxon>
        <taxon>Bacillati</taxon>
        <taxon>Actinomycetota</taxon>
        <taxon>Actinomycetes</taxon>
        <taxon>Kitasatosporales</taxon>
        <taxon>Streptomycetaceae</taxon>
        <taxon>Streptomyces</taxon>
    </lineage>
</organism>
<evidence type="ECO:0008006" key="3">
    <source>
        <dbReference type="Google" id="ProtNLM"/>
    </source>
</evidence>
<protein>
    <recommendedName>
        <fullName evidence="3">DegT/DnrJ/EryC1/StrS aminotransferase</fullName>
    </recommendedName>
</protein>
<dbReference type="PANTHER" id="PTHR30244:SF42">
    <property type="entry name" value="UDP-2-ACETAMIDO-2-DEOXY-3-OXO-D-GLUCURONATE AMINOTRANSFERASE"/>
    <property type="match status" value="1"/>
</dbReference>
<dbReference type="Proteomes" id="UP000653308">
    <property type="component" value="Unassembled WGS sequence"/>
</dbReference>
<dbReference type="PANTHER" id="PTHR30244">
    <property type="entry name" value="TRANSAMINASE"/>
    <property type="match status" value="1"/>
</dbReference>
<keyword evidence="2" id="KW-1185">Reference proteome</keyword>
<evidence type="ECO:0000313" key="2">
    <source>
        <dbReference type="Proteomes" id="UP000653308"/>
    </source>
</evidence>
<dbReference type="InterPro" id="IPR015421">
    <property type="entry name" value="PyrdxlP-dep_Trfase_major"/>
</dbReference>
<comment type="caution">
    <text evidence="1">The sequence shown here is derived from an EMBL/GenBank/DDBJ whole genome shotgun (WGS) entry which is preliminary data.</text>
</comment>
<dbReference type="Gene3D" id="3.40.640.10">
    <property type="entry name" value="Type I PLP-dependent aspartate aminotransferase-like (Major domain)"/>
    <property type="match status" value="1"/>
</dbReference>
<dbReference type="Gene3D" id="3.90.1150.10">
    <property type="entry name" value="Aspartate Aminotransferase, domain 1"/>
    <property type="match status" value="1"/>
</dbReference>
<accession>A0ABQ2ZUK4</accession>
<dbReference type="InterPro" id="IPR000653">
    <property type="entry name" value="DegT/StrS_aminotransferase"/>
</dbReference>
<proteinExistence type="predicted"/>
<name>A0ABQ2ZUK4_9ACTN</name>
<sequence length="255" mass="27220">MGWTPNFGLGSNPFLLRVTWSSCGAISIHCMGTAAMLRAAGVGLGDEVVVPAFGNVEVAEAVAMAGAMPVFADIDPVTYCLDPAAVEAALTPRTAAVVVVHRFGRIADIPRLHALGARQGLLVLEQGESEAPYDEIAQRRERAAYLDAKLRGVRTPGGGDGHAYQQYVVRVPGNGRPDRDAFARAVRAKGVDCRVPVKTPVHRLPEFRRCVSLPETERAADETLALPVDVTLTKRDMQRIVSACNALGGLLQPAF</sequence>
<reference evidence="2" key="1">
    <citation type="journal article" date="2019" name="Int. J. Syst. Evol. Microbiol.">
        <title>The Global Catalogue of Microorganisms (GCM) 10K type strain sequencing project: providing services to taxonomists for standard genome sequencing and annotation.</title>
        <authorList>
            <consortium name="The Broad Institute Genomics Platform"/>
            <consortium name="The Broad Institute Genome Sequencing Center for Infectious Disease"/>
            <person name="Wu L."/>
            <person name="Ma J."/>
        </authorList>
    </citation>
    <scope>NUCLEOTIDE SEQUENCE [LARGE SCALE GENOMIC DNA]</scope>
    <source>
        <strain evidence="2">JCM 4957</strain>
    </source>
</reference>
<gene>
    <name evidence="1" type="ORF">GCM10010384_36630</name>
</gene>
<dbReference type="EMBL" id="BMWE01000009">
    <property type="protein sequence ID" value="GGY26012.1"/>
    <property type="molecule type" value="Genomic_DNA"/>
</dbReference>
<dbReference type="InterPro" id="IPR015422">
    <property type="entry name" value="PyrdxlP-dep_Trfase_small"/>
</dbReference>
<dbReference type="Pfam" id="PF01041">
    <property type="entry name" value="DegT_DnrJ_EryC1"/>
    <property type="match status" value="2"/>
</dbReference>